<reference evidence="11" key="1">
    <citation type="journal article" date="2012" name="Nature">
        <title>A physical, genetic and functional sequence assembly of the barley genome.</title>
        <authorList>
            <consortium name="The International Barley Genome Sequencing Consortium"/>
            <person name="Mayer K.F."/>
            <person name="Waugh R."/>
            <person name="Brown J.W."/>
            <person name="Schulman A."/>
            <person name="Langridge P."/>
            <person name="Platzer M."/>
            <person name="Fincher G.B."/>
            <person name="Muehlbauer G.J."/>
            <person name="Sato K."/>
            <person name="Close T.J."/>
            <person name="Wise R.P."/>
            <person name="Stein N."/>
        </authorList>
    </citation>
    <scope>NUCLEOTIDE SEQUENCE [LARGE SCALE GENOMIC DNA]</scope>
    <source>
        <strain evidence="11">cv. Morex</strain>
    </source>
</reference>
<dbReference type="Proteomes" id="UP000011116">
    <property type="component" value="Chromosome 6H"/>
</dbReference>
<protein>
    <recommendedName>
        <fullName evidence="9">BUB1 N-terminal domain-containing protein</fullName>
    </recommendedName>
</protein>
<keyword evidence="7" id="KW-0137">Centromere</keyword>
<gene>
    <name evidence="10" type="primary">LOC123403079</name>
</gene>
<dbReference type="InterPro" id="IPR013212">
    <property type="entry name" value="Mad3/Bub1_I"/>
</dbReference>
<dbReference type="KEGG" id="hvg:123403079"/>
<evidence type="ECO:0000256" key="7">
    <source>
        <dbReference type="ARBA" id="ARBA00023328"/>
    </source>
</evidence>
<dbReference type="Gramene" id="HORVU.MOREX.r3.6HG0573950.1">
    <property type="protein sequence ID" value="HORVU.MOREX.r3.6HG0573950.1"/>
    <property type="gene ID" value="HORVU.MOREX.r3.6HG0573950"/>
</dbReference>
<dbReference type="GO" id="GO:0000776">
    <property type="term" value="C:kinetochore"/>
    <property type="evidence" value="ECO:0000318"/>
    <property type="project" value="GO_Central"/>
</dbReference>
<evidence type="ECO:0000256" key="2">
    <source>
        <dbReference type="ARBA" id="ARBA00004629"/>
    </source>
</evidence>
<dbReference type="Pfam" id="PF08311">
    <property type="entry name" value="Mad3_BUB1_I"/>
    <property type="match status" value="1"/>
</dbReference>
<dbReference type="GO" id="GO:0051754">
    <property type="term" value="P:meiotic sister chromatid cohesion, centromeric"/>
    <property type="evidence" value="ECO:0000318"/>
    <property type="project" value="GO_Central"/>
</dbReference>
<evidence type="ECO:0000256" key="8">
    <source>
        <dbReference type="SAM" id="MobiDB-lite"/>
    </source>
</evidence>
<dbReference type="Gramene" id="HORVU.MOREX.r2.6HG0475840.1">
    <property type="protein sequence ID" value="HORVU.MOREX.r2.6HG0475840.1"/>
    <property type="gene ID" value="HORVU.MOREX.r2.6HG0475840"/>
</dbReference>
<dbReference type="PANTHER" id="PTHR14030">
    <property type="entry name" value="MITOTIC CHECKPOINT SERINE/THREONINE-PROTEIN KINASE BUB1"/>
    <property type="match status" value="1"/>
</dbReference>
<name>A0A8I6Y0U9_HORVV</name>
<organism evidence="10 11">
    <name type="scientific">Hordeum vulgare subsp. vulgare</name>
    <name type="common">Domesticated barley</name>
    <dbReference type="NCBI Taxonomy" id="112509"/>
    <lineage>
        <taxon>Eukaryota</taxon>
        <taxon>Viridiplantae</taxon>
        <taxon>Streptophyta</taxon>
        <taxon>Embryophyta</taxon>
        <taxon>Tracheophyta</taxon>
        <taxon>Spermatophyta</taxon>
        <taxon>Magnoliopsida</taxon>
        <taxon>Liliopsida</taxon>
        <taxon>Poales</taxon>
        <taxon>Poaceae</taxon>
        <taxon>BOP clade</taxon>
        <taxon>Pooideae</taxon>
        <taxon>Triticodae</taxon>
        <taxon>Triticeae</taxon>
        <taxon>Hordeinae</taxon>
        <taxon>Hordeum</taxon>
    </lineage>
</organism>
<feature type="domain" description="BUB1 N-terminal" evidence="9">
    <location>
        <begin position="75"/>
        <end position="233"/>
    </location>
</feature>
<accession>A0A8I6Y0U9</accession>
<dbReference type="EnsemblPlants" id="HORVU.MOREX.r3.6HG0573950.1">
    <property type="protein sequence ID" value="HORVU.MOREX.r3.6HG0573950.1"/>
    <property type="gene ID" value="HORVU.MOREX.r3.6HG0573950"/>
</dbReference>
<feature type="compositionally biased region" description="Pro residues" evidence="8">
    <location>
        <begin position="347"/>
        <end position="356"/>
    </location>
</feature>
<sequence>MAAAGDLAALDAETLALLGGGLDMAPVAVCGEWETFKENVRPLKRGRNVGLLNQALKAHADPAQRAALLAERRRMIEAIDEYQGEDPLQPWVDCIKWVQESFPAGGEFSGLVVIYEQCVRAFWHDERYKDDLRYLKVWLEYAGNCSDAEVIFRFLESNQIGEGHAVFYIRYALLMESKNKLKKADEIFVLGIARKAKPVEKLETTYRAFLRRSTKKKGHEDDTASDNQPIRKFGSDLNRGDTRGQHAENSHLLAKPRVTLQRFDFNTQISIYKENPLPSQGLERARSKDKTWNTLGTQADRNKENNMMPARWTSHKIPPKVAARPAVPPARVSSIEVFIDDECAEEPAPPQVPKSPKPSVLKLRQATSKNLKKETELLKENPLRNFPLSSLR</sequence>
<dbReference type="FunFam" id="1.25.40.430:FF:000004">
    <property type="entry name" value="Mitotic spindle checkpoint protein BUBR1"/>
    <property type="match status" value="1"/>
</dbReference>
<dbReference type="GO" id="GO:0004672">
    <property type="term" value="F:protein kinase activity"/>
    <property type="evidence" value="ECO:0000318"/>
    <property type="project" value="GO_Central"/>
</dbReference>
<dbReference type="SMR" id="A0A8I6Y0U9"/>
<feature type="compositionally biased region" description="Basic and acidic residues" evidence="8">
    <location>
        <begin position="238"/>
        <end position="248"/>
    </location>
</feature>
<comment type="subcellular location">
    <subcellularLocation>
        <location evidence="2">Chromosome</location>
        <location evidence="2">Centromere</location>
        <location evidence="2">Kinetochore</location>
    </subcellularLocation>
    <subcellularLocation>
        <location evidence="1">Nucleus</location>
    </subcellularLocation>
</comment>
<dbReference type="PANTHER" id="PTHR14030:SF19">
    <property type="entry name" value="MITOTIC SPINDLE CHECKPOINT PROTEIN BUBR1"/>
    <property type="match status" value="1"/>
</dbReference>
<evidence type="ECO:0000259" key="9">
    <source>
        <dbReference type="PROSITE" id="PS51489"/>
    </source>
</evidence>
<proteinExistence type="predicted"/>
<reference evidence="10" key="2">
    <citation type="submission" date="2020-10" db="EMBL/GenBank/DDBJ databases">
        <authorList>
            <person name="Scholz U."/>
            <person name="Mascher M."/>
            <person name="Fiebig A."/>
        </authorList>
    </citation>
    <scope>NUCLEOTIDE SEQUENCE [LARGE SCALE GENOMIC DNA]</scope>
    <source>
        <strain evidence="10">cv. Morex</strain>
    </source>
</reference>
<evidence type="ECO:0000256" key="6">
    <source>
        <dbReference type="ARBA" id="ARBA00023306"/>
    </source>
</evidence>
<feature type="compositionally biased region" description="Basic and acidic residues" evidence="8">
    <location>
        <begin position="371"/>
        <end position="382"/>
    </location>
</feature>
<evidence type="ECO:0000256" key="1">
    <source>
        <dbReference type="ARBA" id="ARBA00004123"/>
    </source>
</evidence>
<feature type="region of interest" description="Disordered" evidence="8">
    <location>
        <begin position="371"/>
        <end position="392"/>
    </location>
</feature>
<keyword evidence="6" id="KW-0131">Cell cycle</keyword>
<dbReference type="Gene3D" id="1.25.40.430">
    <property type="match status" value="1"/>
</dbReference>
<dbReference type="AlphaFoldDB" id="A0A8I6Y0U9"/>
<evidence type="ECO:0000256" key="4">
    <source>
        <dbReference type="ARBA" id="ARBA00022838"/>
    </source>
</evidence>
<keyword evidence="5" id="KW-0539">Nucleus</keyword>
<dbReference type="OMA" id="LIVIYEQ"/>
<dbReference type="GO" id="GO:0005634">
    <property type="term" value="C:nucleus"/>
    <property type="evidence" value="ECO:0007669"/>
    <property type="project" value="UniProtKB-SubCell"/>
</dbReference>
<keyword evidence="11" id="KW-1185">Reference proteome</keyword>
<dbReference type="GO" id="GO:0007094">
    <property type="term" value="P:mitotic spindle assembly checkpoint signaling"/>
    <property type="evidence" value="ECO:0000318"/>
    <property type="project" value="GO_Central"/>
</dbReference>
<dbReference type="GeneID" id="123403079"/>
<reference evidence="10" key="3">
    <citation type="submission" date="2022-01" db="UniProtKB">
        <authorList>
            <consortium name="EnsemblPlants"/>
        </authorList>
    </citation>
    <scope>IDENTIFICATION</scope>
    <source>
        <strain evidence="10">subsp. vulgare</strain>
    </source>
</reference>
<feature type="region of interest" description="Disordered" evidence="8">
    <location>
        <begin position="213"/>
        <end position="248"/>
    </location>
</feature>
<dbReference type="RefSeq" id="XP_044952987.1">
    <property type="nucleotide sequence ID" value="XM_045097052.1"/>
</dbReference>
<dbReference type="SMART" id="SM00777">
    <property type="entry name" value="Mad3_BUB1_I"/>
    <property type="match status" value="1"/>
</dbReference>
<feature type="region of interest" description="Disordered" evidence="8">
    <location>
        <begin position="342"/>
        <end position="361"/>
    </location>
</feature>
<evidence type="ECO:0000313" key="11">
    <source>
        <dbReference type="Proteomes" id="UP000011116"/>
    </source>
</evidence>
<evidence type="ECO:0000256" key="3">
    <source>
        <dbReference type="ARBA" id="ARBA00022454"/>
    </source>
</evidence>
<dbReference type="PROSITE" id="PS51489">
    <property type="entry name" value="BUB1_N"/>
    <property type="match status" value="1"/>
</dbReference>
<dbReference type="OrthoDB" id="248495at2759"/>
<evidence type="ECO:0000313" key="10">
    <source>
        <dbReference type="EnsemblPlants" id="HORVU.MOREX.r3.6HG0573950.1"/>
    </source>
</evidence>
<keyword evidence="4" id="KW-0995">Kinetochore</keyword>
<evidence type="ECO:0000256" key="5">
    <source>
        <dbReference type="ARBA" id="ARBA00023242"/>
    </source>
</evidence>
<keyword evidence="3" id="KW-0158">Chromosome</keyword>
<dbReference type="InterPro" id="IPR015661">
    <property type="entry name" value="Bub1/Mad3"/>
</dbReference>